<keyword evidence="1" id="KW-1133">Transmembrane helix</keyword>
<name>A0A2P8DC43_9BACT</name>
<feature type="transmembrane region" description="Helical" evidence="1">
    <location>
        <begin position="85"/>
        <end position="102"/>
    </location>
</feature>
<evidence type="ECO:0000256" key="1">
    <source>
        <dbReference type="SAM" id="Phobius"/>
    </source>
</evidence>
<accession>A0A2P8DC43</accession>
<proteinExistence type="predicted"/>
<dbReference type="OrthoDB" id="676747at2"/>
<gene>
    <name evidence="2" type="ORF">B0I18_101946</name>
</gene>
<dbReference type="EMBL" id="PYGD01000001">
    <property type="protein sequence ID" value="PSK94786.1"/>
    <property type="molecule type" value="Genomic_DNA"/>
</dbReference>
<evidence type="ECO:0000313" key="3">
    <source>
        <dbReference type="Proteomes" id="UP000240572"/>
    </source>
</evidence>
<dbReference type="RefSeq" id="WP_106521473.1">
    <property type="nucleotide sequence ID" value="NZ_PYGD01000001.1"/>
</dbReference>
<comment type="caution">
    <text evidence="2">The sequence shown here is derived from an EMBL/GenBank/DDBJ whole genome shotgun (WGS) entry which is preliminary data.</text>
</comment>
<organism evidence="2 3">
    <name type="scientific">Taibaiella chishuiensis</name>
    <dbReference type="NCBI Taxonomy" id="1434707"/>
    <lineage>
        <taxon>Bacteria</taxon>
        <taxon>Pseudomonadati</taxon>
        <taxon>Bacteroidota</taxon>
        <taxon>Chitinophagia</taxon>
        <taxon>Chitinophagales</taxon>
        <taxon>Chitinophagaceae</taxon>
        <taxon>Taibaiella</taxon>
    </lineage>
</organism>
<keyword evidence="1" id="KW-0472">Membrane</keyword>
<protein>
    <submittedName>
        <fullName evidence="2">Uncharacterized protein</fullName>
    </submittedName>
</protein>
<evidence type="ECO:0000313" key="2">
    <source>
        <dbReference type="EMBL" id="PSK94786.1"/>
    </source>
</evidence>
<sequence length="251" mass="29226">MKKNLYFTSVCQRRNPIREALLNFFLGIASYPKLLLEVFIRRDMGCRYFNLFPVTVIGLFLIIFPLFMASMMHGADWSDIMALNWGWYLFTAGFLIFSYFRYQESKYYPDEKHMRFSRSTGKLLPFVENIGLGPARNRTRIQETFVEPLLVIGVAILFYIVNQYTIAALLFCCALIYCLSYIGIYGQGDDFVLDKIDELICAEDMADAFKHGITTAPSGFRFFGYRPESTKLLEDLYERMLVNSDYVTETY</sequence>
<feature type="transmembrane region" description="Helical" evidence="1">
    <location>
        <begin position="51"/>
        <end position="73"/>
    </location>
</feature>
<keyword evidence="1" id="KW-0812">Transmembrane</keyword>
<feature type="transmembrane region" description="Helical" evidence="1">
    <location>
        <begin position="144"/>
        <end position="161"/>
    </location>
</feature>
<dbReference type="Proteomes" id="UP000240572">
    <property type="component" value="Unassembled WGS sequence"/>
</dbReference>
<keyword evidence="3" id="KW-1185">Reference proteome</keyword>
<dbReference type="AlphaFoldDB" id="A0A2P8DC43"/>
<feature type="transmembrane region" description="Helical" evidence="1">
    <location>
        <begin position="167"/>
        <end position="186"/>
    </location>
</feature>
<reference evidence="2 3" key="1">
    <citation type="submission" date="2018-03" db="EMBL/GenBank/DDBJ databases">
        <title>Genomic Encyclopedia of Type Strains, Phase III (KMG-III): the genomes of soil and plant-associated and newly described type strains.</title>
        <authorList>
            <person name="Whitman W."/>
        </authorList>
    </citation>
    <scope>NUCLEOTIDE SEQUENCE [LARGE SCALE GENOMIC DNA]</scope>
    <source>
        <strain evidence="2 3">CGMCC 1.12700</strain>
    </source>
</reference>